<evidence type="ECO:0000313" key="3">
    <source>
        <dbReference type="EMBL" id="HDD44567.1"/>
    </source>
</evidence>
<dbReference type="EMBL" id="DRBS01000259">
    <property type="protein sequence ID" value="HDD44567.1"/>
    <property type="molecule type" value="Genomic_DNA"/>
</dbReference>
<keyword evidence="1" id="KW-0175">Coiled coil</keyword>
<feature type="transmembrane region" description="Helical" evidence="2">
    <location>
        <begin position="86"/>
        <end position="112"/>
    </location>
</feature>
<sequence>MAEVQYVFLGTIDIADNINQFIKSWKAIQAAKAGKKGIDVAKAKANMAAAITAVADTIISLFDVDPKAAASASIALNTAYLTATGIGLIGASIAGIVGAILGIGFGIATLVSKPPRVYWKGRVDISFNERHPYRFGVKVITTAENIVGDIAPQVAEQLNIALIQPLNEALSQLPKENSDFVLRWVVRPPKSIDLDVDAGRATEGVEERFCKALAEQLLKVQNAIKETAVMICYLHFLAELSAKTLIEEEALTKLPQVAYKVEGLWRRELQRLAIKLMQRREYTRQLRAILQATFYYACCHTYSGYTRTSVCGNPPIDCDYGVSLWSSVKNAPALGAFGGKKGELHFIIRNKIVNNKLELYTEPSNWATRYMLDYANYLLGEIPKEAVRYISKNLATSKGFIKWHIENYRTLCCYTDDMVGGEECAPCYKPIYQLEANFPEALNAVMQDIIDLYQFWQKGYAEEWKKRMRVKILNEMLPEARVLMKPRILELGMRYAQYPEEKIPEAIAEIQVQTVRLLREKMEEIVDYLPMIEKNKDWIIKHFGEDEYNRLLTIALERHKELKLKELEAKKQLLLEQRFQELKQLHLEEQKLKEQKAKKEAEKEKAKEISLEKMKELEKEVERLKKEWNLKTKQIKEKQKEIKSELGIKEIPSMAPFLAGLGLGLVLLTFKEGKRWT</sequence>
<proteinExistence type="predicted"/>
<reference evidence="3" key="1">
    <citation type="journal article" date="2020" name="mSystems">
        <title>Genome- and Community-Level Interaction Insights into Carbon Utilization and Element Cycling Functions of Hydrothermarchaeota in Hydrothermal Sediment.</title>
        <authorList>
            <person name="Zhou Z."/>
            <person name="Liu Y."/>
            <person name="Xu W."/>
            <person name="Pan J."/>
            <person name="Luo Z.H."/>
            <person name="Li M."/>
        </authorList>
    </citation>
    <scope>NUCLEOTIDE SEQUENCE [LARGE SCALE GENOMIC DNA]</scope>
    <source>
        <strain evidence="3">HyVt-233</strain>
    </source>
</reference>
<dbReference type="Proteomes" id="UP000886289">
    <property type="component" value="Unassembled WGS sequence"/>
</dbReference>
<evidence type="ECO:0000256" key="2">
    <source>
        <dbReference type="SAM" id="Phobius"/>
    </source>
</evidence>
<accession>A0A7C0Y2Y8</accession>
<dbReference type="AlphaFoldDB" id="A0A7C0Y2Y8"/>
<gene>
    <name evidence="3" type="ORF">ENG63_06895</name>
</gene>
<keyword evidence="2" id="KW-0812">Transmembrane</keyword>
<name>A0A7C0Y2Y8_DESA2</name>
<keyword evidence="2" id="KW-0472">Membrane</keyword>
<protein>
    <submittedName>
        <fullName evidence="3">Uncharacterized protein</fullName>
    </submittedName>
</protein>
<feature type="coiled-coil region" evidence="1">
    <location>
        <begin position="557"/>
        <end position="641"/>
    </location>
</feature>
<comment type="caution">
    <text evidence="3">The sequence shown here is derived from an EMBL/GenBank/DDBJ whole genome shotgun (WGS) entry which is preliminary data.</text>
</comment>
<evidence type="ECO:0000256" key="1">
    <source>
        <dbReference type="SAM" id="Coils"/>
    </source>
</evidence>
<organism evidence="3">
    <name type="scientific">Desulfofervidus auxilii</name>
    <dbReference type="NCBI Taxonomy" id="1621989"/>
    <lineage>
        <taxon>Bacteria</taxon>
        <taxon>Pseudomonadati</taxon>
        <taxon>Thermodesulfobacteriota</taxon>
        <taxon>Candidatus Desulfofervidia</taxon>
        <taxon>Candidatus Desulfofervidales</taxon>
        <taxon>Candidatus Desulfofervidaceae</taxon>
        <taxon>Candidatus Desulfofervidus</taxon>
    </lineage>
</organism>
<keyword evidence="2" id="KW-1133">Transmembrane helix</keyword>